<dbReference type="AlphaFoldDB" id="A0ABD3A3C1"/>
<protein>
    <submittedName>
        <fullName evidence="1">Uncharacterized protein</fullName>
    </submittedName>
</protein>
<organism evidence="1 2">
    <name type="scientific">Cinchona calisaya</name>
    <dbReference type="NCBI Taxonomy" id="153742"/>
    <lineage>
        <taxon>Eukaryota</taxon>
        <taxon>Viridiplantae</taxon>
        <taxon>Streptophyta</taxon>
        <taxon>Embryophyta</taxon>
        <taxon>Tracheophyta</taxon>
        <taxon>Spermatophyta</taxon>
        <taxon>Magnoliopsida</taxon>
        <taxon>eudicotyledons</taxon>
        <taxon>Gunneridae</taxon>
        <taxon>Pentapetalae</taxon>
        <taxon>asterids</taxon>
        <taxon>lamiids</taxon>
        <taxon>Gentianales</taxon>
        <taxon>Rubiaceae</taxon>
        <taxon>Cinchonoideae</taxon>
        <taxon>Cinchoneae</taxon>
        <taxon>Cinchona</taxon>
    </lineage>
</organism>
<accession>A0ABD3A3C1</accession>
<evidence type="ECO:0000313" key="1">
    <source>
        <dbReference type="EMBL" id="KAL3525055.1"/>
    </source>
</evidence>
<name>A0ABD3A3C1_9GENT</name>
<dbReference type="Proteomes" id="UP001630127">
    <property type="component" value="Unassembled WGS sequence"/>
</dbReference>
<reference evidence="1 2" key="1">
    <citation type="submission" date="2024-11" db="EMBL/GenBank/DDBJ databases">
        <title>A near-complete genome assembly of Cinchona calisaya.</title>
        <authorList>
            <person name="Lian D.C."/>
            <person name="Zhao X.W."/>
            <person name="Wei L."/>
        </authorList>
    </citation>
    <scope>NUCLEOTIDE SEQUENCE [LARGE SCALE GENOMIC DNA]</scope>
    <source>
        <tissue evidence="1">Nenye</tissue>
    </source>
</reference>
<evidence type="ECO:0000313" key="2">
    <source>
        <dbReference type="Proteomes" id="UP001630127"/>
    </source>
</evidence>
<gene>
    <name evidence="1" type="ORF">ACH5RR_013427</name>
</gene>
<proteinExistence type="predicted"/>
<sequence>MKKKGMENMMDSGRGLKARMVVEGDMREEIEAYRKALAGKIEKLTNEKISLDEVNNKFLDRVMEKKHQAHDETELSKKIKLSLKEVQDNVVLRIVEAEVNMKLHIINIELRIQELNEGFYPPAPIPGSDEENEDPKEVVEELKEIVVEV</sequence>
<dbReference type="EMBL" id="JBJUIK010000006">
    <property type="protein sequence ID" value="KAL3525055.1"/>
    <property type="molecule type" value="Genomic_DNA"/>
</dbReference>
<keyword evidence="2" id="KW-1185">Reference proteome</keyword>
<comment type="caution">
    <text evidence="1">The sequence shown here is derived from an EMBL/GenBank/DDBJ whole genome shotgun (WGS) entry which is preliminary data.</text>
</comment>